<proteinExistence type="predicted"/>
<evidence type="ECO:0000313" key="1">
    <source>
        <dbReference type="EMBL" id="RIM90734.1"/>
    </source>
</evidence>
<name>A0AAQ0LVY2_STAXY</name>
<evidence type="ECO:0000313" key="2">
    <source>
        <dbReference type="Proteomes" id="UP000285579"/>
    </source>
</evidence>
<organism evidence="1 2">
    <name type="scientific">Staphylococcus xylosus</name>
    <dbReference type="NCBI Taxonomy" id="1288"/>
    <lineage>
        <taxon>Bacteria</taxon>
        <taxon>Bacillati</taxon>
        <taxon>Bacillota</taxon>
        <taxon>Bacilli</taxon>
        <taxon>Bacillales</taxon>
        <taxon>Staphylococcaceae</taxon>
        <taxon>Staphylococcus</taxon>
    </lineage>
</organism>
<dbReference type="InterPro" id="IPR025356">
    <property type="entry name" value="DUF4260"/>
</dbReference>
<sequence>MGLIWLAHISMNRTVEKGLEYAIGFNKTTIQKFK</sequence>
<accession>A0AAQ0LVY2</accession>
<dbReference type="AlphaFoldDB" id="A0AAQ0LVY2"/>
<gene>
    <name evidence="1" type="ORF">BU104_13095</name>
</gene>
<comment type="caution">
    <text evidence="1">The sequence shown here is derived from an EMBL/GenBank/DDBJ whole genome shotgun (WGS) entry which is preliminary data.</text>
</comment>
<protein>
    <submittedName>
        <fullName evidence="1">DUF4260 family protein</fullName>
    </submittedName>
</protein>
<dbReference type="Pfam" id="PF14079">
    <property type="entry name" value="DUF4260"/>
    <property type="match status" value="1"/>
</dbReference>
<dbReference type="Proteomes" id="UP000285579">
    <property type="component" value="Unassembled WGS sequence"/>
</dbReference>
<reference evidence="1 2" key="1">
    <citation type="journal article" date="2016" name="Front. Microbiol.">
        <title>Comprehensive Phylogenetic Analysis of Bovine Non-aureus Staphylococci Species Based on Whole-Genome Sequencing.</title>
        <authorList>
            <person name="Naushad S."/>
            <person name="Barkema H.W."/>
            <person name="Luby C."/>
            <person name="Condas L.A."/>
            <person name="Nobrega D.B."/>
            <person name="Carson D.A."/>
            <person name="De Buck J."/>
        </authorList>
    </citation>
    <scope>NUCLEOTIDE SEQUENCE [LARGE SCALE GENOMIC DNA]</scope>
    <source>
        <strain evidence="1 2">SNUC 1349</strain>
    </source>
</reference>
<dbReference type="EMBL" id="QXUI01000013">
    <property type="protein sequence ID" value="RIM90734.1"/>
    <property type="molecule type" value="Genomic_DNA"/>
</dbReference>